<dbReference type="GO" id="GO:0019262">
    <property type="term" value="P:N-acetylneuraminate catabolic process"/>
    <property type="evidence" value="ECO:0007669"/>
    <property type="project" value="TreeGrafter"/>
</dbReference>
<keyword evidence="6" id="KW-0413">Isomerase</keyword>
<dbReference type="PANTHER" id="PTHR36204">
    <property type="entry name" value="N-ACETYLMANNOSAMINE-6-PHOSPHATE 2-EPIMERASE-RELATED"/>
    <property type="match status" value="1"/>
</dbReference>
<comment type="caution">
    <text evidence="8">The sequence shown here is derived from an EMBL/GenBank/DDBJ whole genome shotgun (WGS) entry which is preliminary data.</text>
</comment>
<feature type="non-terminal residue" evidence="8">
    <location>
        <position position="1"/>
    </location>
</feature>
<dbReference type="SUPFAM" id="SSF51366">
    <property type="entry name" value="Ribulose-phoshate binding barrel"/>
    <property type="match status" value="1"/>
</dbReference>
<protein>
    <recommendedName>
        <fullName evidence="5">N-acylglucosamine-6-phosphate 2-epimerase</fullName>
        <ecNumber evidence="5">5.1.3.9</ecNumber>
    </recommendedName>
</protein>
<evidence type="ECO:0000256" key="1">
    <source>
        <dbReference type="ARBA" id="ARBA00000056"/>
    </source>
</evidence>
<reference evidence="8" key="1">
    <citation type="submission" date="2023-10" db="EMBL/GenBank/DDBJ databases">
        <title>Screening of Alkalihalophilus pseudofirmusBZ-TG-HK211 and Its Alleviation of Salt Stress on Rapeseed Growth.</title>
        <authorList>
            <person name="Zhao B."/>
            <person name="Guo T."/>
        </authorList>
    </citation>
    <scope>NUCLEOTIDE SEQUENCE</scope>
    <source>
        <strain evidence="8">BZ-TG-HK211</strain>
    </source>
</reference>
<comment type="function">
    <text evidence="2">Converts N-acetylmannosamine-6-phosphate (ManNAc-6-P) to N-acetylglucosamine-6-phosphate (GlcNAc-6-P).</text>
</comment>
<evidence type="ECO:0000313" key="9">
    <source>
        <dbReference type="Proteomes" id="UP001285636"/>
    </source>
</evidence>
<dbReference type="GO" id="GO:0006053">
    <property type="term" value="P:N-acetylmannosamine catabolic process"/>
    <property type="evidence" value="ECO:0007669"/>
    <property type="project" value="TreeGrafter"/>
</dbReference>
<dbReference type="InterPro" id="IPR011060">
    <property type="entry name" value="RibuloseP-bd_barrel"/>
</dbReference>
<proteinExistence type="inferred from homology"/>
<evidence type="ECO:0000256" key="5">
    <source>
        <dbReference type="ARBA" id="ARBA00013180"/>
    </source>
</evidence>
<accession>A0AAJ2U6A8</accession>
<organism evidence="8 9">
    <name type="scientific">Alkalihalophilus pseudofirmus</name>
    <name type="common">Bacillus pseudofirmus</name>
    <dbReference type="NCBI Taxonomy" id="79885"/>
    <lineage>
        <taxon>Bacteria</taxon>
        <taxon>Bacillati</taxon>
        <taxon>Bacillota</taxon>
        <taxon>Bacilli</taxon>
        <taxon>Bacillales</taxon>
        <taxon>Bacillaceae</taxon>
        <taxon>Alkalihalophilus</taxon>
    </lineage>
</organism>
<dbReference type="GO" id="GO:0005829">
    <property type="term" value="C:cytosol"/>
    <property type="evidence" value="ECO:0007669"/>
    <property type="project" value="TreeGrafter"/>
</dbReference>
<dbReference type="GO" id="GO:0047465">
    <property type="term" value="F:N-acylglucosamine-6-phosphate 2-epimerase activity"/>
    <property type="evidence" value="ECO:0007669"/>
    <property type="project" value="UniProtKB-EC"/>
</dbReference>
<comment type="catalytic activity">
    <reaction evidence="1">
        <text>an N-acyl-D-glucosamine 6-phosphate = an N-acyl-D-mannosamine 6-phosphate</text>
        <dbReference type="Rhea" id="RHEA:23932"/>
        <dbReference type="ChEBI" id="CHEBI:57599"/>
        <dbReference type="ChEBI" id="CHEBI:57666"/>
        <dbReference type="EC" id="5.1.3.9"/>
    </reaction>
</comment>
<evidence type="ECO:0000256" key="3">
    <source>
        <dbReference type="ARBA" id="ARBA00005081"/>
    </source>
</evidence>
<dbReference type="Gene3D" id="3.20.20.70">
    <property type="entry name" value="Aldolase class I"/>
    <property type="match status" value="1"/>
</dbReference>
<comment type="pathway">
    <text evidence="3">Amino-sugar metabolism; N-acetylneuraminate degradation; D-fructose 6-phosphate from N-acetylneuraminate: step 3/5.</text>
</comment>
<evidence type="ECO:0000313" key="8">
    <source>
        <dbReference type="EMBL" id="MDV2888361.1"/>
    </source>
</evidence>
<keyword evidence="7" id="KW-0119">Carbohydrate metabolism</keyword>
<dbReference type="InterPro" id="IPR007260">
    <property type="entry name" value="NanE"/>
</dbReference>
<dbReference type="Proteomes" id="UP001285636">
    <property type="component" value="Unassembled WGS sequence"/>
</dbReference>
<sequence>IAEGNIMTPEMLKRVFELGAFSAVVGGAITRPQQITARFVEQLPR</sequence>
<evidence type="ECO:0000256" key="7">
    <source>
        <dbReference type="ARBA" id="ARBA00023277"/>
    </source>
</evidence>
<comment type="similarity">
    <text evidence="4">Belongs to the NanE family.</text>
</comment>
<evidence type="ECO:0000256" key="2">
    <source>
        <dbReference type="ARBA" id="ARBA00002147"/>
    </source>
</evidence>
<gene>
    <name evidence="8" type="ORF">RYX45_24685</name>
</gene>
<dbReference type="PANTHER" id="PTHR36204:SF1">
    <property type="entry name" value="N-ACETYLMANNOSAMINE-6-PHOSPHATE 2-EPIMERASE-RELATED"/>
    <property type="match status" value="1"/>
</dbReference>
<dbReference type="Pfam" id="PF04131">
    <property type="entry name" value="NanE"/>
    <property type="match status" value="1"/>
</dbReference>
<evidence type="ECO:0000256" key="4">
    <source>
        <dbReference type="ARBA" id="ARBA00007439"/>
    </source>
</evidence>
<dbReference type="AlphaFoldDB" id="A0AAJ2U6A8"/>
<dbReference type="InterPro" id="IPR013785">
    <property type="entry name" value="Aldolase_TIM"/>
</dbReference>
<dbReference type="EC" id="5.1.3.9" evidence="5"/>
<name>A0AAJ2U6A8_ALKPS</name>
<dbReference type="EMBL" id="JAWJAY010001343">
    <property type="protein sequence ID" value="MDV2888361.1"/>
    <property type="molecule type" value="Genomic_DNA"/>
</dbReference>
<evidence type="ECO:0000256" key="6">
    <source>
        <dbReference type="ARBA" id="ARBA00023235"/>
    </source>
</evidence>